<name>A0ABX8H418_9BACT</name>
<accession>A0ABX8H418</accession>
<feature type="transmembrane region" description="Helical" evidence="1">
    <location>
        <begin position="42"/>
        <end position="63"/>
    </location>
</feature>
<protein>
    <submittedName>
        <fullName evidence="2">Uncharacterized protein</fullName>
    </submittedName>
</protein>
<reference evidence="2 3" key="1">
    <citation type="submission" date="2021-05" db="EMBL/GenBank/DDBJ databases">
        <title>Comparative genomic studies on the polysaccharide-degrading batcterial strains of the Flammeovirga genus.</title>
        <authorList>
            <person name="Zewei F."/>
            <person name="Zheng Z."/>
            <person name="Yu L."/>
            <person name="Ruyue G."/>
            <person name="Yanhong M."/>
            <person name="Yuanyuan C."/>
            <person name="Jingyan G."/>
            <person name="Wenjun H."/>
        </authorList>
    </citation>
    <scope>NUCLEOTIDE SEQUENCE [LARGE SCALE GENOMIC DNA]</scope>
    <source>
        <strain evidence="2 3">YS10</strain>
        <plasmid evidence="2 3">p1</plasmid>
    </source>
</reference>
<sequence>MNFKTFFHYVSYIQYPLLLIALYFVVSPYFNGIEQIKCNPNLIFKSLNLMLIFMGLAISFSTLQDTNRTQNKFSKRIWESPNKGKIALVYLCILCAFLIIYGLYVFFNNNNNVLNEISVGMIVLGIGMIGMLKTAIEMFENHRKDKNTGYNK</sequence>
<feature type="transmembrane region" description="Helical" evidence="1">
    <location>
        <begin position="12"/>
        <end position="30"/>
    </location>
</feature>
<proteinExistence type="predicted"/>
<dbReference type="RefSeq" id="WP_144077314.1">
    <property type="nucleotide sequence ID" value="NZ_CP076130.1"/>
</dbReference>
<organism evidence="2 3">
    <name type="scientific">Flammeovirga kamogawensis</name>
    <dbReference type="NCBI Taxonomy" id="373891"/>
    <lineage>
        <taxon>Bacteria</taxon>
        <taxon>Pseudomonadati</taxon>
        <taxon>Bacteroidota</taxon>
        <taxon>Cytophagia</taxon>
        <taxon>Cytophagales</taxon>
        <taxon>Flammeovirgaceae</taxon>
        <taxon>Flammeovirga</taxon>
    </lineage>
</organism>
<gene>
    <name evidence="2" type="ORF">KM029_25925</name>
</gene>
<feature type="transmembrane region" description="Helical" evidence="1">
    <location>
        <begin position="113"/>
        <end position="136"/>
    </location>
</feature>
<keyword evidence="3" id="KW-1185">Reference proteome</keyword>
<keyword evidence="1" id="KW-1133">Transmembrane helix</keyword>
<feature type="transmembrane region" description="Helical" evidence="1">
    <location>
        <begin position="84"/>
        <end position="107"/>
    </location>
</feature>
<keyword evidence="1" id="KW-0812">Transmembrane</keyword>
<evidence type="ECO:0000313" key="2">
    <source>
        <dbReference type="EMBL" id="QWG10418.1"/>
    </source>
</evidence>
<geneLocation type="plasmid" evidence="2 3">
    <name>p1</name>
</geneLocation>
<dbReference type="Proteomes" id="UP000682802">
    <property type="component" value="Plasmid p1"/>
</dbReference>
<keyword evidence="1" id="KW-0472">Membrane</keyword>
<evidence type="ECO:0000256" key="1">
    <source>
        <dbReference type="SAM" id="Phobius"/>
    </source>
</evidence>
<dbReference type="EMBL" id="CP076130">
    <property type="protein sequence ID" value="QWG10418.1"/>
    <property type="molecule type" value="Genomic_DNA"/>
</dbReference>
<evidence type="ECO:0000313" key="3">
    <source>
        <dbReference type="Proteomes" id="UP000682802"/>
    </source>
</evidence>
<keyword evidence="2" id="KW-0614">Plasmid</keyword>